<dbReference type="InterPro" id="IPR029016">
    <property type="entry name" value="GAF-like_dom_sf"/>
</dbReference>
<keyword evidence="4" id="KW-0472">Membrane</keyword>
<evidence type="ECO:0000313" key="6">
    <source>
        <dbReference type="EMBL" id="QTN34951.1"/>
    </source>
</evidence>
<dbReference type="SUPFAM" id="SSF103190">
    <property type="entry name" value="Sensory domain-like"/>
    <property type="match status" value="1"/>
</dbReference>
<dbReference type="NCBIfam" id="TIGR00254">
    <property type="entry name" value="GGDEF"/>
    <property type="match status" value="1"/>
</dbReference>
<dbReference type="SUPFAM" id="SSF55781">
    <property type="entry name" value="GAF domain-like"/>
    <property type="match status" value="1"/>
</dbReference>
<dbReference type="FunFam" id="3.30.70.270:FF:000001">
    <property type="entry name" value="Diguanylate cyclase domain protein"/>
    <property type="match status" value="1"/>
</dbReference>
<dbReference type="InterPro" id="IPR029151">
    <property type="entry name" value="Sensor-like_sf"/>
</dbReference>
<dbReference type="Pfam" id="PF01590">
    <property type="entry name" value="GAF"/>
    <property type="match status" value="1"/>
</dbReference>
<comment type="catalytic activity">
    <reaction evidence="2">
        <text>2 GTP = 3',3'-c-di-GMP + 2 diphosphate</text>
        <dbReference type="Rhea" id="RHEA:24898"/>
        <dbReference type="ChEBI" id="CHEBI:33019"/>
        <dbReference type="ChEBI" id="CHEBI:37565"/>
        <dbReference type="ChEBI" id="CHEBI:58805"/>
        <dbReference type="EC" id="2.7.7.65"/>
    </reaction>
</comment>
<sequence>MWVLEKLRSGLRAAPVAVLFVASVGLSYWGYLQLPPRAVNYLLSHDYVTQAELWKRRVLAHFDDVARPFTEAQLSLDEINYLKRVPDASDIYRIKLFDLDGTIIWSSRNREIGSVNDKAYFKEVVAKGHTYVQREEKDAKEIDGLAIHSLFTNMDEKHIVYEVYVPVLERGTVVGAIEFYTNATTLHQLTLRRMQIAFAAVAGIITLLLTITAWISSRASQYQVKMAKRQTAEEREFVEKQMQLAREVQLLGDLNEWLQSSQSLGELFDMVARFMSHLLPDAEGSIYVYSNSRDVLDGCAAWNGGEYKPHIHPEDCWGLRRGRTYEFGRHEVNFCCDHAEPHDDRPYYCFPILAHGETVGLMNLRRRKTSSNKDFYKCKKLAQMCAEQISMAIANVRMRDQLQEQSTRDPLTGLFNRRYMLDRLRRLLNAAKAKGEKVYMIYLDVDHFKKFNDNHGHDAGDNVLSEVASCLQDACDGEDVACRMGGEEFMLIWPGSDLKTVEARANKLREKVEAMRVLYQEKHLPTVTISAGVACFPDNERDIQALLRQADEALYAAKDGGRNQVRIYGETQAKLPATKPKPVSPSSSMAAE</sequence>
<dbReference type="GO" id="GO:1902201">
    <property type="term" value="P:negative regulation of bacterial-type flagellum-dependent cell motility"/>
    <property type="evidence" value="ECO:0007669"/>
    <property type="project" value="TreeGrafter"/>
</dbReference>
<reference evidence="6" key="1">
    <citation type="submission" date="2020-07" db="EMBL/GenBank/DDBJ databases">
        <title>Genome sequences of bacteria associated with the marine, planktonic diatom Thalassiosira profunda strain ECT2AJA-044.</title>
        <authorList>
            <person name="Gargas C.B."/>
            <person name="Roberts W.R."/>
            <person name="Alverson A.J."/>
        </authorList>
    </citation>
    <scope>NUCLEOTIDE SEQUENCE</scope>
    <source>
        <strain evidence="6">ECT2AJA-044</strain>
    </source>
</reference>
<dbReference type="KEGG" id="cact:HZ995_10640"/>
<dbReference type="SMART" id="SM00065">
    <property type="entry name" value="GAF"/>
    <property type="match status" value="1"/>
</dbReference>
<dbReference type="SUPFAM" id="SSF55073">
    <property type="entry name" value="Nucleotide cyclase"/>
    <property type="match status" value="1"/>
</dbReference>
<dbReference type="GO" id="GO:0005886">
    <property type="term" value="C:plasma membrane"/>
    <property type="evidence" value="ECO:0007669"/>
    <property type="project" value="TreeGrafter"/>
</dbReference>
<dbReference type="PANTHER" id="PTHR45138">
    <property type="entry name" value="REGULATORY COMPONENTS OF SENSORY TRANSDUCTION SYSTEM"/>
    <property type="match status" value="1"/>
</dbReference>
<dbReference type="EMBL" id="CP060010">
    <property type="protein sequence ID" value="QTN34951.1"/>
    <property type="molecule type" value="Genomic_DNA"/>
</dbReference>
<feature type="region of interest" description="Disordered" evidence="3">
    <location>
        <begin position="570"/>
        <end position="592"/>
    </location>
</feature>
<dbReference type="SMART" id="SM00267">
    <property type="entry name" value="GGDEF"/>
    <property type="match status" value="1"/>
</dbReference>
<dbReference type="InterPro" id="IPR000160">
    <property type="entry name" value="GGDEF_dom"/>
</dbReference>
<feature type="transmembrane region" description="Helical" evidence="4">
    <location>
        <begin position="12"/>
        <end position="32"/>
    </location>
</feature>
<dbReference type="PROSITE" id="PS50887">
    <property type="entry name" value="GGDEF"/>
    <property type="match status" value="1"/>
</dbReference>
<accession>A0A975EMU1</accession>
<evidence type="ECO:0000256" key="2">
    <source>
        <dbReference type="ARBA" id="ARBA00034247"/>
    </source>
</evidence>
<name>A0A975EMU1_9RHOB</name>
<dbReference type="Gene3D" id="3.30.70.270">
    <property type="match status" value="1"/>
</dbReference>
<proteinExistence type="predicted"/>
<dbReference type="InterPro" id="IPR043128">
    <property type="entry name" value="Rev_trsase/Diguanyl_cyclase"/>
</dbReference>
<dbReference type="CDD" id="cd01949">
    <property type="entry name" value="GGDEF"/>
    <property type="match status" value="1"/>
</dbReference>
<dbReference type="PANTHER" id="PTHR45138:SF9">
    <property type="entry name" value="DIGUANYLATE CYCLASE DGCM-RELATED"/>
    <property type="match status" value="1"/>
</dbReference>
<evidence type="ECO:0000256" key="1">
    <source>
        <dbReference type="ARBA" id="ARBA00012528"/>
    </source>
</evidence>
<dbReference type="InterPro" id="IPR050469">
    <property type="entry name" value="Diguanylate_Cyclase"/>
</dbReference>
<protein>
    <recommendedName>
        <fullName evidence="1">diguanylate cyclase</fullName>
        <ecNumber evidence="1">2.7.7.65</ecNumber>
    </recommendedName>
</protein>
<dbReference type="GO" id="GO:0052621">
    <property type="term" value="F:diguanylate cyclase activity"/>
    <property type="evidence" value="ECO:0007669"/>
    <property type="project" value="UniProtKB-EC"/>
</dbReference>
<evidence type="ECO:0000256" key="4">
    <source>
        <dbReference type="SAM" id="Phobius"/>
    </source>
</evidence>
<dbReference type="InterPro" id="IPR003018">
    <property type="entry name" value="GAF"/>
</dbReference>
<dbReference type="AlphaFoldDB" id="A0A975EMU1"/>
<gene>
    <name evidence="6" type="ORF">HZ995_10640</name>
</gene>
<keyword evidence="4" id="KW-1133">Transmembrane helix</keyword>
<evidence type="ECO:0000313" key="7">
    <source>
        <dbReference type="Proteomes" id="UP000665026"/>
    </source>
</evidence>
<dbReference type="GO" id="GO:0043709">
    <property type="term" value="P:cell adhesion involved in single-species biofilm formation"/>
    <property type="evidence" value="ECO:0007669"/>
    <property type="project" value="TreeGrafter"/>
</dbReference>
<feature type="transmembrane region" description="Helical" evidence="4">
    <location>
        <begin position="196"/>
        <end position="215"/>
    </location>
</feature>
<dbReference type="EC" id="2.7.7.65" evidence="1"/>
<dbReference type="Proteomes" id="UP000665026">
    <property type="component" value="Chromosome"/>
</dbReference>
<feature type="domain" description="GGDEF" evidence="5">
    <location>
        <begin position="436"/>
        <end position="570"/>
    </location>
</feature>
<organism evidence="6 7">
    <name type="scientific">Cognatishimia activa</name>
    <dbReference type="NCBI Taxonomy" id="1715691"/>
    <lineage>
        <taxon>Bacteria</taxon>
        <taxon>Pseudomonadati</taxon>
        <taxon>Pseudomonadota</taxon>
        <taxon>Alphaproteobacteria</taxon>
        <taxon>Rhodobacterales</taxon>
        <taxon>Paracoccaceae</taxon>
        <taxon>Cognatishimia</taxon>
    </lineage>
</organism>
<dbReference type="Pfam" id="PF00990">
    <property type="entry name" value="GGDEF"/>
    <property type="match status" value="1"/>
</dbReference>
<keyword evidence="4" id="KW-0812">Transmembrane</keyword>
<evidence type="ECO:0000259" key="5">
    <source>
        <dbReference type="PROSITE" id="PS50887"/>
    </source>
</evidence>
<evidence type="ECO:0000256" key="3">
    <source>
        <dbReference type="SAM" id="MobiDB-lite"/>
    </source>
</evidence>
<dbReference type="Gene3D" id="3.30.450.40">
    <property type="match status" value="1"/>
</dbReference>
<dbReference type="InterPro" id="IPR029787">
    <property type="entry name" value="Nucleotide_cyclase"/>
</dbReference>